<dbReference type="EMBL" id="JASCZI010090872">
    <property type="protein sequence ID" value="MED6147338.1"/>
    <property type="molecule type" value="Genomic_DNA"/>
</dbReference>
<comment type="caution">
    <text evidence="2">The sequence shown here is derived from an EMBL/GenBank/DDBJ whole genome shotgun (WGS) entry which is preliminary data.</text>
</comment>
<evidence type="ECO:0000313" key="2">
    <source>
        <dbReference type="EMBL" id="MED6147338.1"/>
    </source>
</evidence>
<keyword evidence="1" id="KW-0812">Transmembrane</keyword>
<keyword evidence="1" id="KW-0472">Membrane</keyword>
<keyword evidence="1" id="KW-1133">Transmembrane helix</keyword>
<sequence>MATHLPVINPAWCLGVWFTKRSYWDLIKSFLIWLEPLFLLANHVQCWLMNWTLLAKHLFRDEFLFALSFYALESSLAFSYAFFVSWALIVFVLYVKFACRDVLNLTIGVRNLFVCSSAPGDQSGVVPWCLFRPLYRLPFGFEFKAFVLAPGLFCRCLVHCSF</sequence>
<reference evidence="2 3" key="1">
    <citation type="journal article" date="2023" name="Plants (Basel)">
        <title>Bridging the Gap: Combining Genomics and Transcriptomics Approaches to Understand Stylosanthes scabra, an Orphan Legume from the Brazilian Caatinga.</title>
        <authorList>
            <person name="Ferreira-Neto J.R.C."/>
            <person name="da Silva M.D."/>
            <person name="Binneck E."/>
            <person name="de Melo N.F."/>
            <person name="da Silva R.H."/>
            <person name="de Melo A.L.T.M."/>
            <person name="Pandolfi V."/>
            <person name="Bustamante F.O."/>
            <person name="Brasileiro-Vidal A.C."/>
            <person name="Benko-Iseppon A.M."/>
        </authorList>
    </citation>
    <scope>NUCLEOTIDE SEQUENCE [LARGE SCALE GENOMIC DNA]</scope>
    <source>
        <tissue evidence="2">Leaves</tissue>
    </source>
</reference>
<evidence type="ECO:0000256" key="1">
    <source>
        <dbReference type="SAM" id="Phobius"/>
    </source>
</evidence>
<feature type="transmembrane region" description="Helical" evidence="1">
    <location>
        <begin position="74"/>
        <end position="95"/>
    </location>
</feature>
<evidence type="ECO:0000313" key="3">
    <source>
        <dbReference type="Proteomes" id="UP001341840"/>
    </source>
</evidence>
<keyword evidence="3" id="KW-1185">Reference proteome</keyword>
<dbReference type="Proteomes" id="UP001341840">
    <property type="component" value="Unassembled WGS sequence"/>
</dbReference>
<feature type="transmembrane region" description="Helical" evidence="1">
    <location>
        <begin position="30"/>
        <end position="54"/>
    </location>
</feature>
<name>A0ABU6TH94_9FABA</name>
<gene>
    <name evidence="2" type="ORF">PIB30_043255</name>
</gene>
<accession>A0ABU6TH94</accession>
<proteinExistence type="predicted"/>
<protein>
    <submittedName>
        <fullName evidence="2">Uncharacterized protein</fullName>
    </submittedName>
</protein>
<organism evidence="2 3">
    <name type="scientific">Stylosanthes scabra</name>
    <dbReference type="NCBI Taxonomy" id="79078"/>
    <lineage>
        <taxon>Eukaryota</taxon>
        <taxon>Viridiplantae</taxon>
        <taxon>Streptophyta</taxon>
        <taxon>Embryophyta</taxon>
        <taxon>Tracheophyta</taxon>
        <taxon>Spermatophyta</taxon>
        <taxon>Magnoliopsida</taxon>
        <taxon>eudicotyledons</taxon>
        <taxon>Gunneridae</taxon>
        <taxon>Pentapetalae</taxon>
        <taxon>rosids</taxon>
        <taxon>fabids</taxon>
        <taxon>Fabales</taxon>
        <taxon>Fabaceae</taxon>
        <taxon>Papilionoideae</taxon>
        <taxon>50 kb inversion clade</taxon>
        <taxon>dalbergioids sensu lato</taxon>
        <taxon>Dalbergieae</taxon>
        <taxon>Pterocarpus clade</taxon>
        <taxon>Stylosanthes</taxon>
    </lineage>
</organism>